<dbReference type="GO" id="GO:0016226">
    <property type="term" value="P:iron-sulfur cluster assembly"/>
    <property type="evidence" value="ECO:0007669"/>
    <property type="project" value="InterPro"/>
</dbReference>
<dbReference type="EMBL" id="AP017312">
    <property type="protein sequence ID" value="BAU26870.1"/>
    <property type="molecule type" value="Genomic_DNA"/>
</dbReference>
<organism evidence="3 4">
    <name type="scientific">Aneurinibacillus soli</name>
    <dbReference type="NCBI Taxonomy" id="1500254"/>
    <lineage>
        <taxon>Bacteria</taxon>
        <taxon>Bacillati</taxon>
        <taxon>Bacillota</taxon>
        <taxon>Bacilli</taxon>
        <taxon>Bacillales</taxon>
        <taxon>Paenibacillaceae</taxon>
        <taxon>Aneurinibacillus group</taxon>
        <taxon>Aneurinibacillus</taxon>
    </lineage>
</organism>
<gene>
    <name evidence="3" type="ORF">CB4_01039</name>
</gene>
<dbReference type="PANTHER" id="PTHR11178">
    <property type="entry name" value="IRON-SULFUR CLUSTER SCAFFOLD PROTEIN NFU-RELATED"/>
    <property type="match status" value="1"/>
</dbReference>
<evidence type="ECO:0000313" key="3">
    <source>
        <dbReference type="EMBL" id="BAU26870.1"/>
    </source>
</evidence>
<dbReference type="KEGG" id="asoc:CB4_01039"/>
<evidence type="ECO:0000256" key="2">
    <source>
        <dbReference type="ARBA" id="ARBA00049958"/>
    </source>
</evidence>
<keyword evidence="4" id="KW-1185">Reference proteome</keyword>
<dbReference type="Proteomes" id="UP000217696">
    <property type="component" value="Chromosome"/>
</dbReference>
<dbReference type="Gene3D" id="3.30.300.130">
    <property type="entry name" value="Fe-S cluster assembly (FSCA)"/>
    <property type="match status" value="1"/>
</dbReference>
<evidence type="ECO:0000256" key="1">
    <source>
        <dbReference type="ARBA" id="ARBA00006420"/>
    </source>
</evidence>
<evidence type="ECO:0000313" key="4">
    <source>
        <dbReference type="Proteomes" id="UP000217696"/>
    </source>
</evidence>
<dbReference type="GO" id="GO:0051536">
    <property type="term" value="F:iron-sulfur cluster binding"/>
    <property type="evidence" value="ECO:0007669"/>
    <property type="project" value="InterPro"/>
</dbReference>
<sequence>MTKFDEVQEVLNKLRPFLQRDGGDCELVDVTDEGIVEVRLHGACGSCPSSTITLKSGIERALVEEVEGIVEVRQVF</sequence>
<accession>A0A0U5B5A7</accession>
<dbReference type="GO" id="GO:0005198">
    <property type="term" value="F:structural molecule activity"/>
    <property type="evidence" value="ECO:0007669"/>
    <property type="project" value="UniProtKB-ARBA"/>
</dbReference>
<dbReference type="InterPro" id="IPR001075">
    <property type="entry name" value="NIF_FeS_clus_asmbl_NifU_C"/>
</dbReference>
<dbReference type="FunFam" id="3.30.300.130:FF:000003">
    <property type="entry name" value="NifU-like protein 3, chloroplastic"/>
    <property type="match status" value="1"/>
</dbReference>
<name>A0A0U5B5A7_9BACL</name>
<reference evidence="3 4" key="1">
    <citation type="submission" date="2015-12" db="EMBL/GenBank/DDBJ databases">
        <title>Genome sequence of Aneurinibacillus soli.</title>
        <authorList>
            <person name="Lee J.S."/>
            <person name="Lee K.C."/>
            <person name="Kim K.K."/>
            <person name="Lee B.W."/>
        </authorList>
    </citation>
    <scope>NUCLEOTIDE SEQUENCE [LARGE SCALE GENOMIC DNA]</scope>
    <source>
        <strain evidence="3 4">CB4</strain>
    </source>
</reference>
<dbReference type="PANTHER" id="PTHR11178:SF25">
    <property type="entry name" value="NIFU-LIKE PROTEIN 3, CHLOROPLASTIC"/>
    <property type="match status" value="1"/>
</dbReference>
<comment type="similarity">
    <text evidence="1">Belongs to the NifU family.</text>
</comment>
<dbReference type="GO" id="GO:0005506">
    <property type="term" value="F:iron ion binding"/>
    <property type="evidence" value="ECO:0007669"/>
    <property type="project" value="InterPro"/>
</dbReference>
<proteinExistence type="inferred from homology"/>
<dbReference type="SUPFAM" id="SSF117916">
    <property type="entry name" value="Fe-S cluster assembly (FSCA) domain-like"/>
    <property type="match status" value="1"/>
</dbReference>
<dbReference type="Pfam" id="PF01106">
    <property type="entry name" value="NifU"/>
    <property type="match status" value="1"/>
</dbReference>
<protein>
    <submittedName>
        <fullName evidence="3">Fe/S biogenesis protein NfuA</fullName>
    </submittedName>
</protein>
<dbReference type="AlphaFoldDB" id="A0A0U5B5A7"/>
<comment type="function">
    <text evidence="2">May be involved in the formation or repair of [Fe-S] clusters present in iron-sulfur proteins.</text>
</comment>
<dbReference type="InterPro" id="IPR034904">
    <property type="entry name" value="FSCA_dom_sf"/>
</dbReference>